<name>A0A7H8QTX1_TALRU</name>
<gene>
    <name evidence="2" type="ORF">TRUGW13939_04344</name>
</gene>
<evidence type="ECO:0000313" key="3">
    <source>
        <dbReference type="Proteomes" id="UP000509510"/>
    </source>
</evidence>
<dbReference type="Gene3D" id="3.40.50.1820">
    <property type="entry name" value="alpha/beta hydrolase"/>
    <property type="match status" value="1"/>
</dbReference>
<dbReference type="SUPFAM" id="SSF53474">
    <property type="entry name" value="alpha/beta-Hydrolases"/>
    <property type="match status" value="1"/>
</dbReference>
<proteinExistence type="predicted"/>
<protein>
    <recommendedName>
        <fullName evidence="1">AB hydrolase-1 domain-containing protein</fullName>
    </recommendedName>
</protein>
<dbReference type="AlphaFoldDB" id="A0A7H8QTX1"/>
<sequence>MATTAPWTLTQHIIPAFHPRAYRRSVRDPEASRLVLHVNEYTIALPAQQSQSEKHGEKKNGITIIFAHGVGSTKEQYEPFFHDLLSSVPPGTVKAIFAADVYNHGQSFLLNKNELGDDAEWLDPARDIVTMINHFAAQRQHPGGERKMSPPLVGIGQSWGAVHVLAPAAWHPRMFQAVVCIEPIVENGSWHDTSAPQWGVTGRGTGFKYRLHKIQDSWENEAAARKSLTNSPYYGLFDKRVFEKMIQTDLYRPDPSRDRVELVTPKLQRIVWFLRPDPPYKGIAPTEDYATRTEMSRLPGGFYRPECDKIKSLMTGIHCKTLYVWSRDEMWVSDGGYRQRVVGCTGTGLGGGGGAALG</sequence>
<evidence type="ECO:0000259" key="1">
    <source>
        <dbReference type="Pfam" id="PF12697"/>
    </source>
</evidence>
<dbReference type="Proteomes" id="UP000509510">
    <property type="component" value="Chromosome II"/>
</dbReference>
<dbReference type="KEGG" id="trg:TRUGW13939_04344"/>
<reference evidence="3" key="1">
    <citation type="submission" date="2020-06" db="EMBL/GenBank/DDBJ databases">
        <title>A chromosome-scale genome assembly of Talaromyces rugulosus W13939.</title>
        <authorList>
            <person name="Wang B."/>
            <person name="Guo L."/>
            <person name="Ye K."/>
            <person name="Wang L."/>
        </authorList>
    </citation>
    <scope>NUCLEOTIDE SEQUENCE [LARGE SCALE GENOMIC DNA]</scope>
    <source>
        <strain evidence="3">W13939</strain>
    </source>
</reference>
<feature type="domain" description="AB hydrolase-1" evidence="1">
    <location>
        <begin position="64"/>
        <end position="285"/>
    </location>
</feature>
<dbReference type="InterPro" id="IPR000073">
    <property type="entry name" value="AB_hydrolase_1"/>
</dbReference>
<dbReference type="GeneID" id="55991846"/>
<dbReference type="EMBL" id="CP055899">
    <property type="protein sequence ID" value="QKX57236.1"/>
    <property type="molecule type" value="Genomic_DNA"/>
</dbReference>
<organism evidence="2 3">
    <name type="scientific">Talaromyces rugulosus</name>
    <name type="common">Penicillium rugulosum</name>
    <dbReference type="NCBI Taxonomy" id="121627"/>
    <lineage>
        <taxon>Eukaryota</taxon>
        <taxon>Fungi</taxon>
        <taxon>Dikarya</taxon>
        <taxon>Ascomycota</taxon>
        <taxon>Pezizomycotina</taxon>
        <taxon>Eurotiomycetes</taxon>
        <taxon>Eurotiomycetidae</taxon>
        <taxon>Eurotiales</taxon>
        <taxon>Trichocomaceae</taxon>
        <taxon>Talaromyces</taxon>
        <taxon>Talaromyces sect. Islandici</taxon>
    </lineage>
</organism>
<dbReference type="Pfam" id="PF12697">
    <property type="entry name" value="Abhydrolase_6"/>
    <property type="match status" value="1"/>
</dbReference>
<dbReference type="InterPro" id="IPR029058">
    <property type="entry name" value="AB_hydrolase_fold"/>
</dbReference>
<dbReference type="OrthoDB" id="94039at2759"/>
<dbReference type="RefSeq" id="XP_035343414.1">
    <property type="nucleotide sequence ID" value="XM_035487521.1"/>
</dbReference>
<keyword evidence="3" id="KW-1185">Reference proteome</keyword>
<evidence type="ECO:0000313" key="2">
    <source>
        <dbReference type="EMBL" id="QKX57236.1"/>
    </source>
</evidence>
<accession>A0A7H8QTX1</accession>